<evidence type="ECO:0000256" key="4">
    <source>
        <dbReference type="ARBA" id="ARBA00022741"/>
    </source>
</evidence>
<feature type="compositionally biased region" description="Basic and acidic residues" evidence="6">
    <location>
        <begin position="573"/>
        <end position="588"/>
    </location>
</feature>
<dbReference type="GO" id="GO:0019079">
    <property type="term" value="P:viral genome replication"/>
    <property type="evidence" value="ECO:0007669"/>
    <property type="project" value="InterPro"/>
</dbReference>
<keyword evidence="4" id="KW-0547">Nucleotide-binding</keyword>
<proteinExistence type="predicted"/>
<feature type="compositionally biased region" description="Polar residues" evidence="6">
    <location>
        <begin position="527"/>
        <end position="539"/>
    </location>
</feature>
<evidence type="ECO:0000256" key="5">
    <source>
        <dbReference type="ARBA" id="ARBA00022840"/>
    </source>
</evidence>
<keyword evidence="5" id="KW-0067">ATP-binding</keyword>
<accession>A0AA51N2S6</accession>
<feature type="compositionally biased region" description="Polar residues" evidence="6">
    <location>
        <begin position="463"/>
        <end position="482"/>
    </location>
</feature>
<dbReference type="GO" id="GO:0006260">
    <property type="term" value="P:DNA replication"/>
    <property type="evidence" value="ECO:0007669"/>
    <property type="project" value="UniProtKB-KW"/>
</dbReference>
<reference evidence="8" key="1">
    <citation type="journal article" date="2023" name="Microbiol. Spectr.">
        <title>Novel parvovirus in an outbreak of fatal enteritis in European hedgehogs (Erinaceus europaeus), Italy, 2022.</title>
        <authorList>
            <person name="Lanave G."/>
            <person name="Diakoudi G."/>
            <person name="Pellegrini F."/>
            <person name="Camarda A."/>
            <person name="Camero M."/>
            <person name="Buonavoglia C."/>
            <person name="Martella V."/>
        </authorList>
    </citation>
    <scope>NUCLEOTIDE SEQUENCE</scope>
    <source>
        <strain evidence="8">ITA/2022/265</strain>
    </source>
</reference>
<name>A0AA51N2S6_9VIRU</name>
<dbReference type="GO" id="GO:0042025">
    <property type="term" value="C:host cell nucleus"/>
    <property type="evidence" value="ECO:0007669"/>
    <property type="project" value="UniProtKB-SubCell"/>
</dbReference>
<dbReference type="EMBL" id="OQ919797">
    <property type="protein sequence ID" value="WMM64980.1"/>
    <property type="molecule type" value="Genomic_DNA"/>
</dbReference>
<feature type="region of interest" description="Disordered" evidence="6">
    <location>
        <begin position="446"/>
        <end position="612"/>
    </location>
</feature>
<evidence type="ECO:0000256" key="6">
    <source>
        <dbReference type="SAM" id="MobiDB-lite"/>
    </source>
</evidence>
<evidence type="ECO:0000259" key="7">
    <source>
        <dbReference type="PROSITE" id="PS51206"/>
    </source>
</evidence>
<feature type="compositionally biased region" description="Basic and acidic residues" evidence="6">
    <location>
        <begin position="542"/>
        <end position="558"/>
    </location>
</feature>
<dbReference type="InterPro" id="IPR027417">
    <property type="entry name" value="P-loop_NTPase"/>
</dbReference>
<comment type="subcellular location">
    <subcellularLocation>
        <location evidence="1">Host nucleus</location>
    </subcellularLocation>
</comment>
<dbReference type="Pfam" id="PF01057">
    <property type="entry name" value="Parvo_NS1"/>
    <property type="match status" value="1"/>
</dbReference>
<keyword evidence="2" id="KW-1048">Host nucleus</keyword>
<dbReference type="SUPFAM" id="SSF52540">
    <property type="entry name" value="P-loop containing nucleoside triphosphate hydrolases"/>
    <property type="match status" value="1"/>
</dbReference>
<dbReference type="InterPro" id="IPR001257">
    <property type="entry name" value="Parvovirus_NS1_helicase"/>
</dbReference>
<evidence type="ECO:0000313" key="8">
    <source>
        <dbReference type="EMBL" id="WMM64980.1"/>
    </source>
</evidence>
<dbReference type="PROSITE" id="PS51206">
    <property type="entry name" value="SF3_HELICASE_1"/>
    <property type="match status" value="1"/>
</dbReference>
<dbReference type="InterPro" id="IPR014015">
    <property type="entry name" value="Helicase_SF3_DNA-vir"/>
</dbReference>
<organism evidence="8">
    <name type="scientific">Hedgehog chapparvovirus</name>
    <dbReference type="NCBI Taxonomy" id="3072828"/>
    <lineage>
        <taxon>Viruses</taxon>
        <taxon>Monodnaviria</taxon>
        <taxon>Shotokuvirae</taxon>
        <taxon>Cossaviricota</taxon>
        <taxon>Quintoviricetes</taxon>
        <taxon>Piccovirales</taxon>
        <taxon>Parvoviridae</taxon>
        <taxon>Parvovirinae</taxon>
        <taxon>Chapparvovirus</taxon>
    </lineage>
</organism>
<dbReference type="Gene3D" id="3.40.50.300">
    <property type="entry name" value="P-loop containing nucleotide triphosphate hydrolases"/>
    <property type="match status" value="1"/>
</dbReference>
<keyword evidence="3" id="KW-0235">DNA replication</keyword>
<evidence type="ECO:0000256" key="1">
    <source>
        <dbReference type="ARBA" id="ARBA00004147"/>
    </source>
</evidence>
<feature type="compositionally biased region" description="Low complexity" evidence="6">
    <location>
        <begin position="446"/>
        <end position="455"/>
    </location>
</feature>
<evidence type="ECO:0000256" key="3">
    <source>
        <dbReference type="ARBA" id="ARBA00022705"/>
    </source>
</evidence>
<feature type="domain" description="SF3 helicase" evidence="7">
    <location>
        <begin position="237"/>
        <end position="429"/>
    </location>
</feature>
<feature type="compositionally biased region" description="Polar residues" evidence="6">
    <location>
        <begin position="511"/>
        <end position="520"/>
    </location>
</feature>
<evidence type="ECO:0000256" key="2">
    <source>
        <dbReference type="ARBA" id="ARBA00022562"/>
    </source>
</evidence>
<dbReference type="GO" id="GO:0005524">
    <property type="term" value="F:ATP binding"/>
    <property type="evidence" value="ECO:0007669"/>
    <property type="project" value="UniProtKB-KW"/>
</dbReference>
<sequence length="663" mass="74914">MERARRSLRDLRRYWWCTSTAVVQTEEKVIPYATMQVQMGLWDSRTWQACVLSIWDTQAISDVRPYAFLISACKSVKKWFLCAEKDSNEQIHVHLLALTHQRSDSFKRSLENTWSQVAISAMSDIEQPDPTLEIVKCQKCHKPSSLLAYMAKDPEWIAAENEEDLIVFNTAWSYDLGLRFRQKQELEKAKKADPNTAQMHAITAEITEVITNHNCRSVEDCMRAAPEVIAKHLHRSGIATIIQNCIAWVTSTGAGWSLITINHKHAPDPTAIHTTLLHQGITPDTFDRDFYTWISKTDLKKNTFVLWGPTNTGKSAFLSGLKLCINWGEIVNSNTFAFEGLINNQIGIWEEPLISPELAEKAKQIFEGMETSIPVKYRKPVKLPRTPIFITTNHAPWRFCTKEEDMFRNRMFIYTWENNMHDTTFHCRTSEHRCKCRVCQESRGSATAAGGESTGCLSGGEQPVQQLVPTTSQTGNVSTRSLPGSGEGEIYVGAETERERGAGPNEGGDSRQCSSNTSRQQIERTHSTGFSSSTCTTASHGIRSDRDPGPCDTRERANSPELWCAESLGSDGSGHDHDRNRRGDRDGDTTDTDSEPDSRHPRRPAQKRRDGEEMVLLGENKNKKTRYQIPTTECRLGGEMGTLTIPTRSQWFMYLSYLQSQYG</sequence>
<protein>
    <submittedName>
        <fullName evidence="8">NS1</fullName>
    </submittedName>
</protein>